<reference evidence="2" key="1">
    <citation type="submission" date="2020-05" db="EMBL/GenBank/DDBJ databases">
        <authorList>
            <person name="Chiriac C."/>
            <person name="Salcher M."/>
            <person name="Ghai R."/>
            <person name="Kavagutti S V."/>
        </authorList>
    </citation>
    <scope>NUCLEOTIDE SEQUENCE</scope>
</reference>
<dbReference type="SUPFAM" id="SSF53300">
    <property type="entry name" value="vWA-like"/>
    <property type="match status" value="1"/>
</dbReference>
<sequence>MLSTVEGLVRELRTIGIPVSTTEHIDAARALKVIDIGDRSQVKAALAATMVKRIEHLPAFNTVFDLFFSGLAQLEGALEEVGEEGSPNSVAAMLNALGDEELREMLINATEMNDELMMNALVEAFVDRKANIQKGAQVAGNLYVFRVLRSLDLPDVREQLIERQEIDPESPGSDLQQRLAESDADHKVELLQQKVEAAVRMQLVADRGAGAVARSLRSKLPEDIDFLTGSTAEIEALQWTLAPLPVQLAQKLAAKRSHGRHGVIDFRGTVRHSMSTGGVPVDIAFKKPHPPKPELIVLADISGSVSSFATFTLQLTFAIRSQFRSVRSFVFIDGIDEVTDIMQSSDDIAEAAARIDDEKKGFSLDGRSDYGSAFRSFVKRWGMQINSRSIVLILGDGRSNYRQPSEDMVEFMAKRAHRVFWLNPEREVSWGEGDSVIPKYAQHCSKVFECRNVRQLKEFIDELD</sequence>
<evidence type="ECO:0000313" key="1">
    <source>
        <dbReference type="EMBL" id="CAB4616440.1"/>
    </source>
</evidence>
<dbReference type="AlphaFoldDB" id="A0A6J6L4P7"/>
<dbReference type="EMBL" id="CAEZWR010000014">
    <property type="protein sequence ID" value="CAB4655653.1"/>
    <property type="molecule type" value="Genomic_DNA"/>
</dbReference>
<proteinExistence type="predicted"/>
<dbReference type="PANTHER" id="PTHR39338:SF5">
    <property type="entry name" value="BLR6139 PROTEIN"/>
    <property type="match status" value="1"/>
</dbReference>
<dbReference type="EMBL" id="CAEZVB010000010">
    <property type="protein sequence ID" value="CAB4616440.1"/>
    <property type="molecule type" value="Genomic_DNA"/>
</dbReference>
<dbReference type="PANTHER" id="PTHR39338">
    <property type="entry name" value="BLL5662 PROTEIN-RELATED"/>
    <property type="match status" value="1"/>
</dbReference>
<accession>A0A6J6L4P7</accession>
<dbReference type="InterPro" id="IPR008912">
    <property type="entry name" value="Uncharacterised_CoxE"/>
</dbReference>
<dbReference type="InterPro" id="IPR036465">
    <property type="entry name" value="vWFA_dom_sf"/>
</dbReference>
<dbReference type="InterPro" id="IPR011195">
    <property type="entry name" value="UCP010256"/>
</dbReference>
<organism evidence="2">
    <name type="scientific">freshwater metagenome</name>
    <dbReference type="NCBI Taxonomy" id="449393"/>
    <lineage>
        <taxon>unclassified sequences</taxon>
        <taxon>metagenomes</taxon>
        <taxon>ecological metagenomes</taxon>
    </lineage>
</organism>
<evidence type="ECO:0000313" key="2">
    <source>
        <dbReference type="EMBL" id="CAB4655653.1"/>
    </source>
</evidence>
<protein>
    <submittedName>
        <fullName evidence="2">Unannotated protein</fullName>
    </submittedName>
</protein>
<gene>
    <name evidence="1" type="ORF">UFOPK1908_00413</name>
    <name evidence="2" type="ORF">UFOPK2282_00204</name>
</gene>
<dbReference type="PIRSF" id="PIRSF010256">
    <property type="entry name" value="CoxE_vWa"/>
    <property type="match status" value="1"/>
</dbReference>
<dbReference type="Pfam" id="PF05762">
    <property type="entry name" value="VWA_CoxE"/>
    <property type="match status" value="1"/>
</dbReference>
<name>A0A6J6L4P7_9ZZZZ</name>